<dbReference type="PROSITE" id="PS50109">
    <property type="entry name" value="HIS_KIN"/>
    <property type="match status" value="1"/>
</dbReference>
<dbReference type="InterPro" id="IPR050351">
    <property type="entry name" value="BphY/WalK/GraS-like"/>
</dbReference>
<dbReference type="EMBL" id="JBHUOL010000006">
    <property type="protein sequence ID" value="MFD2907639.1"/>
    <property type="molecule type" value="Genomic_DNA"/>
</dbReference>
<dbReference type="InterPro" id="IPR004358">
    <property type="entry name" value="Sig_transdc_His_kin-like_C"/>
</dbReference>
<dbReference type="Proteomes" id="UP001597549">
    <property type="component" value="Unassembled WGS sequence"/>
</dbReference>
<dbReference type="RefSeq" id="WP_379804079.1">
    <property type="nucleotide sequence ID" value="NZ_JBHUOL010000006.1"/>
</dbReference>
<dbReference type="InterPro" id="IPR036890">
    <property type="entry name" value="HATPase_C_sf"/>
</dbReference>
<sequence length="468" mass="53898">MSKKVIPENIEIALEIEDNENIAAKLINANKELKVQVVEMQKLDAQLIIANKELTASNKELAFQNQEKENRAAELIIANKELAYQNQEKAKRAEELVIAVKELTFQNQEKEKRAEELVIANEELAFQNQEKENRAAELVIANKELAYQNQEKAKRAEELVIAVKELTFQNQEKEKRAEELVIANKELAYQNQEKENRAQELIIANNELAFQNIEKEKRANELLLANKEIESFSYISSHDLQEPLRKIQTFSGRIFVEEYDNLSAMGKYYVERTKLSALHMQTLINDLLAYSRTKTTERKFVNSDLNKIVQEALNMLEEEILEKNAIIEVSELFEANVIPFQFRQLMQNLISNSLKYAVAEVKPHIIIKGDFVKYDEANFKDSILKCDHYHISVSDNGIGFDPDFKEKIFEMFQRLHNKNEYNGTGIGLTIARKIVDNHNGIITANSKKNKGAQFDIYIPIVQINSSTT</sequence>
<dbReference type="EC" id="2.7.13.3" evidence="2"/>
<dbReference type="Gene3D" id="3.30.565.10">
    <property type="entry name" value="Histidine kinase-like ATPase, C-terminal domain"/>
    <property type="match status" value="1"/>
</dbReference>
<dbReference type="PANTHER" id="PTHR42878">
    <property type="entry name" value="TWO-COMPONENT HISTIDINE KINASE"/>
    <property type="match status" value="1"/>
</dbReference>
<dbReference type="Pfam" id="PF02518">
    <property type="entry name" value="HATPase_c"/>
    <property type="match status" value="1"/>
</dbReference>
<evidence type="ECO:0000256" key="4">
    <source>
        <dbReference type="ARBA" id="ARBA00022679"/>
    </source>
</evidence>
<evidence type="ECO:0000313" key="9">
    <source>
        <dbReference type="Proteomes" id="UP001597549"/>
    </source>
</evidence>
<protein>
    <recommendedName>
        <fullName evidence="2">histidine kinase</fullName>
        <ecNumber evidence="2">2.7.13.3</ecNumber>
    </recommendedName>
</protein>
<keyword evidence="6" id="KW-0175">Coiled coil</keyword>
<accession>A0ABW5Z479</accession>
<dbReference type="InterPro" id="IPR005467">
    <property type="entry name" value="His_kinase_dom"/>
</dbReference>
<reference evidence="9" key="1">
    <citation type="journal article" date="2019" name="Int. J. Syst. Evol. Microbiol.">
        <title>The Global Catalogue of Microorganisms (GCM) 10K type strain sequencing project: providing services to taxonomists for standard genome sequencing and annotation.</title>
        <authorList>
            <consortium name="The Broad Institute Genomics Platform"/>
            <consortium name="The Broad Institute Genome Sequencing Center for Infectious Disease"/>
            <person name="Wu L."/>
            <person name="Ma J."/>
        </authorList>
    </citation>
    <scope>NUCLEOTIDE SEQUENCE [LARGE SCALE GENOMIC DNA]</scope>
    <source>
        <strain evidence="9">KCTC 52644</strain>
    </source>
</reference>
<name>A0ABW5Z479_9FLAO</name>
<dbReference type="SUPFAM" id="SSF55874">
    <property type="entry name" value="ATPase domain of HSP90 chaperone/DNA topoisomerase II/histidine kinase"/>
    <property type="match status" value="1"/>
</dbReference>
<evidence type="ECO:0000256" key="5">
    <source>
        <dbReference type="ARBA" id="ARBA00022777"/>
    </source>
</evidence>
<comment type="caution">
    <text evidence="8">The sequence shown here is derived from an EMBL/GenBank/DDBJ whole genome shotgun (WGS) entry which is preliminary data.</text>
</comment>
<dbReference type="CDD" id="cd00082">
    <property type="entry name" value="HisKA"/>
    <property type="match status" value="1"/>
</dbReference>
<evidence type="ECO:0000256" key="1">
    <source>
        <dbReference type="ARBA" id="ARBA00000085"/>
    </source>
</evidence>
<keyword evidence="8" id="KW-0547">Nucleotide-binding</keyword>
<keyword evidence="3" id="KW-0597">Phosphoprotein</keyword>
<comment type="catalytic activity">
    <reaction evidence="1">
        <text>ATP + protein L-histidine = ADP + protein N-phospho-L-histidine.</text>
        <dbReference type="EC" id="2.7.13.3"/>
    </reaction>
</comment>
<dbReference type="SUPFAM" id="SSF47384">
    <property type="entry name" value="Homodimeric domain of signal transducing histidine kinase"/>
    <property type="match status" value="1"/>
</dbReference>
<keyword evidence="4" id="KW-0808">Transferase</keyword>
<evidence type="ECO:0000256" key="3">
    <source>
        <dbReference type="ARBA" id="ARBA00022553"/>
    </source>
</evidence>
<proteinExistence type="predicted"/>
<dbReference type="InterPro" id="IPR036097">
    <property type="entry name" value="HisK_dim/P_sf"/>
</dbReference>
<dbReference type="SMART" id="SM00387">
    <property type="entry name" value="HATPase_c"/>
    <property type="match status" value="1"/>
</dbReference>
<dbReference type="Gene3D" id="1.10.287.130">
    <property type="match status" value="1"/>
</dbReference>
<dbReference type="GO" id="GO:0005524">
    <property type="term" value="F:ATP binding"/>
    <property type="evidence" value="ECO:0007669"/>
    <property type="project" value="UniProtKB-KW"/>
</dbReference>
<evidence type="ECO:0000259" key="7">
    <source>
        <dbReference type="PROSITE" id="PS50109"/>
    </source>
</evidence>
<dbReference type="PRINTS" id="PR00344">
    <property type="entry name" value="BCTRLSENSOR"/>
</dbReference>
<feature type="coiled-coil region" evidence="6">
    <location>
        <begin position="16"/>
        <end position="204"/>
    </location>
</feature>
<keyword evidence="8" id="KW-0067">ATP-binding</keyword>
<dbReference type="InterPro" id="IPR003594">
    <property type="entry name" value="HATPase_dom"/>
</dbReference>
<evidence type="ECO:0000256" key="2">
    <source>
        <dbReference type="ARBA" id="ARBA00012438"/>
    </source>
</evidence>
<keyword evidence="5" id="KW-0418">Kinase</keyword>
<keyword evidence="9" id="KW-1185">Reference proteome</keyword>
<gene>
    <name evidence="8" type="ORF">ACFSX9_02720</name>
</gene>
<organism evidence="8 9">
    <name type="scientific">Flavobacterium ardleyense</name>
    <dbReference type="NCBI Taxonomy" id="2038737"/>
    <lineage>
        <taxon>Bacteria</taxon>
        <taxon>Pseudomonadati</taxon>
        <taxon>Bacteroidota</taxon>
        <taxon>Flavobacteriia</taxon>
        <taxon>Flavobacteriales</taxon>
        <taxon>Flavobacteriaceae</taxon>
        <taxon>Flavobacterium</taxon>
    </lineage>
</organism>
<dbReference type="InterPro" id="IPR003661">
    <property type="entry name" value="HisK_dim/P_dom"/>
</dbReference>
<dbReference type="PANTHER" id="PTHR42878:SF15">
    <property type="entry name" value="BACTERIOPHYTOCHROME"/>
    <property type="match status" value="1"/>
</dbReference>
<evidence type="ECO:0000313" key="8">
    <source>
        <dbReference type="EMBL" id="MFD2907639.1"/>
    </source>
</evidence>
<feature type="domain" description="Histidine kinase" evidence="7">
    <location>
        <begin position="235"/>
        <end position="462"/>
    </location>
</feature>
<evidence type="ECO:0000256" key="6">
    <source>
        <dbReference type="SAM" id="Coils"/>
    </source>
</evidence>